<dbReference type="Proteomes" id="UP000076871">
    <property type="component" value="Unassembled WGS sequence"/>
</dbReference>
<evidence type="ECO:0000256" key="1">
    <source>
        <dbReference type="SAM" id="MobiDB-lite"/>
    </source>
</evidence>
<sequence length="436" mass="49013">MAGPADTTAAPPINDPKPPRLPPEICERIIDHLDPRRWLGSRPTLLNCALVCRGWYAQSRAVLFEKPTLSTRKQAIACARSLRRIPLLADRVRSLVIGYSSGPEMELASTLLMLAGKIPKLASLTFSRVSFAEHCSMRHLVFCSLHEFSYITSLRLQRVKFPSASSFFQLICSFPHLQHLLCYRLRWSIPRSMAPLPEHRRMPLTEVTSLRYDLSCFNDIGHILLGLVDHAIFKELVLRSPVSTAALTFTQDMLNRAGSKPEKAIVTFHAPKEDADGYLQSLLLHPTSFEANVNLQALELGIFTSEVNDAALFVRSALLPLLNTISSRDLEIIHFSIRSHSKWETDTLLSAFDPEVCTQIDDLLAEGHFAELQAVFIDVHLVRNAFDDSQPQHVIFCTEICARFPRLNDKSMLITTYLGRVFPSDVERALKAKTNG</sequence>
<accession>A0A165BYC1</accession>
<proteinExistence type="predicted"/>
<feature type="domain" description="F-box" evidence="2">
    <location>
        <begin position="20"/>
        <end position="58"/>
    </location>
</feature>
<dbReference type="EMBL" id="KV427658">
    <property type="protein sequence ID" value="KZT01872.1"/>
    <property type="molecule type" value="Genomic_DNA"/>
</dbReference>
<feature type="region of interest" description="Disordered" evidence="1">
    <location>
        <begin position="1"/>
        <end position="21"/>
    </location>
</feature>
<dbReference type="InterPro" id="IPR036047">
    <property type="entry name" value="F-box-like_dom_sf"/>
</dbReference>
<evidence type="ECO:0000259" key="2">
    <source>
        <dbReference type="Pfam" id="PF12937"/>
    </source>
</evidence>
<dbReference type="SUPFAM" id="SSF81383">
    <property type="entry name" value="F-box domain"/>
    <property type="match status" value="1"/>
</dbReference>
<gene>
    <name evidence="3" type="ORF">LAESUDRAFT_447652</name>
</gene>
<evidence type="ECO:0000313" key="4">
    <source>
        <dbReference type="Proteomes" id="UP000076871"/>
    </source>
</evidence>
<reference evidence="3 4" key="1">
    <citation type="journal article" date="2016" name="Mol. Biol. Evol.">
        <title>Comparative Genomics of Early-Diverging Mushroom-Forming Fungi Provides Insights into the Origins of Lignocellulose Decay Capabilities.</title>
        <authorList>
            <person name="Nagy L.G."/>
            <person name="Riley R."/>
            <person name="Tritt A."/>
            <person name="Adam C."/>
            <person name="Daum C."/>
            <person name="Floudas D."/>
            <person name="Sun H."/>
            <person name="Yadav J.S."/>
            <person name="Pangilinan J."/>
            <person name="Larsson K.H."/>
            <person name="Matsuura K."/>
            <person name="Barry K."/>
            <person name="Labutti K."/>
            <person name="Kuo R."/>
            <person name="Ohm R.A."/>
            <person name="Bhattacharya S.S."/>
            <person name="Shirouzu T."/>
            <person name="Yoshinaga Y."/>
            <person name="Martin F.M."/>
            <person name="Grigoriev I.V."/>
            <person name="Hibbett D.S."/>
        </authorList>
    </citation>
    <scope>NUCLEOTIDE SEQUENCE [LARGE SCALE GENOMIC DNA]</scope>
    <source>
        <strain evidence="3 4">93-53</strain>
    </source>
</reference>
<name>A0A165BYC1_9APHY</name>
<protein>
    <recommendedName>
        <fullName evidence="2">F-box domain-containing protein</fullName>
    </recommendedName>
</protein>
<dbReference type="Pfam" id="PF12937">
    <property type="entry name" value="F-box-like"/>
    <property type="match status" value="1"/>
</dbReference>
<dbReference type="InterPro" id="IPR001810">
    <property type="entry name" value="F-box_dom"/>
</dbReference>
<dbReference type="RefSeq" id="XP_040759612.1">
    <property type="nucleotide sequence ID" value="XM_040902499.1"/>
</dbReference>
<dbReference type="InParanoid" id="A0A165BYC1"/>
<organism evidence="3 4">
    <name type="scientific">Laetiporus sulphureus 93-53</name>
    <dbReference type="NCBI Taxonomy" id="1314785"/>
    <lineage>
        <taxon>Eukaryota</taxon>
        <taxon>Fungi</taxon>
        <taxon>Dikarya</taxon>
        <taxon>Basidiomycota</taxon>
        <taxon>Agaricomycotina</taxon>
        <taxon>Agaricomycetes</taxon>
        <taxon>Polyporales</taxon>
        <taxon>Laetiporus</taxon>
    </lineage>
</organism>
<dbReference type="AlphaFoldDB" id="A0A165BYC1"/>
<dbReference type="OrthoDB" id="2745898at2759"/>
<dbReference type="Gene3D" id="3.80.10.10">
    <property type="entry name" value="Ribonuclease Inhibitor"/>
    <property type="match status" value="1"/>
</dbReference>
<dbReference type="GeneID" id="63819530"/>
<dbReference type="InterPro" id="IPR032675">
    <property type="entry name" value="LRR_dom_sf"/>
</dbReference>
<keyword evidence="4" id="KW-1185">Reference proteome</keyword>
<evidence type="ECO:0000313" key="3">
    <source>
        <dbReference type="EMBL" id="KZT01872.1"/>
    </source>
</evidence>